<accession>A0ABN9VBT0</accession>
<evidence type="ECO:0000313" key="3">
    <source>
        <dbReference type="Proteomes" id="UP001189429"/>
    </source>
</evidence>
<evidence type="ECO:0000256" key="1">
    <source>
        <dbReference type="SAM" id="MobiDB-lite"/>
    </source>
</evidence>
<sequence length="177" mass="19070">MPGSSAARYPAHAHDLCPMLTLQGSVAHVDMPVESGATMFLPFSHLALSPRLPVLAPRGVQALLRRPPGPAAPRQGRRRLLQPGAAARRRGELDLRRLSHRQPAAGVLGIWSSDGDCNRSRVSLAVYPALIAASRREAWTPQLTANVVAAAAEGYSFPTNLDLDQPSSREGWSTSRR</sequence>
<feature type="region of interest" description="Disordered" evidence="1">
    <location>
        <begin position="67"/>
        <end position="93"/>
    </location>
</feature>
<name>A0ABN9VBT0_9DINO</name>
<dbReference type="SUPFAM" id="SSF51197">
    <property type="entry name" value="Clavaminate synthase-like"/>
    <property type="match status" value="1"/>
</dbReference>
<organism evidence="2 3">
    <name type="scientific">Prorocentrum cordatum</name>
    <dbReference type="NCBI Taxonomy" id="2364126"/>
    <lineage>
        <taxon>Eukaryota</taxon>
        <taxon>Sar</taxon>
        <taxon>Alveolata</taxon>
        <taxon>Dinophyceae</taxon>
        <taxon>Prorocentrales</taxon>
        <taxon>Prorocentraceae</taxon>
        <taxon>Prorocentrum</taxon>
    </lineage>
</organism>
<keyword evidence="3" id="KW-1185">Reference proteome</keyword>
<evidence type="ECO:0000313" key="2">
    <source>
        <dbReference type="EMBL" id="CAK0869506.1"/>
    </source>
</evidence>
<gene>
    <name evidence="2" type="ORF">PCOR1329_LOCUS55838</name>
</gene>
<protein>
    <submittedName>
        <fullName evidence="2">Uncharacterized protein</fullName>
    </submittedName>
</protein>
<reference evidence="2" key="1">
    <citation type="submission" date="2023-10" db="EMBL/GenBank/DDBJ databases">
        <authorList>
            <person name="Chen Y."/>
            <person name="Shah S."/>
            <person name="Dougan E. K."/>
            <person name="Thang M."/>
            <person name="Chan C."/>
        </authorList>
    </citation>
    <scope>NUCLEOTIDE SEQUENCE [LARGE SCALE GENOMIC DNA]</scope>
</reference>
<comment type="caution">
    <text evidence="2">The sequence shown here is derived from an EMBL/GenBank/DDBJ whole genome shotgun (WGS) entry which is preliminary data.</text>
</comment>
<dbReference type="EMBL" id="CAUYUJ010016855">
    <property type="protein sequence ID" value="CAK0869506.1"/>
    <property type="molecule type" value="Genomic_DNA"/>
</dbReference>
<proteinExistence type="predicted"/>
<dbReference type="Proteomes" id="UP001189429">
    <property type="component" value="Unassembled WGS sequence"/>
</dbReference>